<dbReference type="GO" id="GO:0000978">
    <property type="term" value="F:RNA polymerase II cis-regulatory region sequence-specific DNA binding"/>
    <property type="evidence" value="ECO:0007669"/>
    <property type="project" value="TreeGrafter"/>
</dbReference>
<dbReference type="GO" id="GO:0005634">
    <property type="term" value="C:nucleus"/>
    <property type="evidence" value="ECO:0007669"/>
    <property type="project" value="UniProtKB-SubCell"/>
</dbReference>
<dbReference type="SUPFAM" id="SSF46689">
    <property type="entry name" value="Homeodomain-like"/>
    <property type="match status" value="1"/>
</dbReference>
<evidence type="ECO:0000256" key="4">
    <source>
        <dbReference type="ARBA" id="ARBA00023125"/>
    </source>
</evidence>
<organism evidence="11 12">
    <name type="scientific">Ascaris lumbricoides</name>
    <name type="common">Giant roundworm</name>
    <dbReference type="NCBI Taxonomy" id="6252"/>
    <lineage>
        <taxon>Eukaryota</taxon>
        <taxon>Metazoa</taxon>
        <taxon>Ecdysozoa</taxon>
        <taxon>Nematoda</taxon>
        <taxon>Chromadorea</taxon>
        <taxon>Rhabditida</taxon>
        <taxon>Spirurina</taxon>
        <taxon>Ascaridomorpha</taxon>
        <taxon>Ascaridoidea</taxon>
        <taxon>Ascarididae</taxon>
        <taxon>Ascaris</taxon>
    </lineage>
</organism>
<dbReference type="GO" id="GO:0045944">
    <property type="term" value="P:positive regulation of transcription by RNA polymerase II"/>
    <property type="evidence" value="ECO:0007669"/>
    <property type="project" value="UniProtKB-ARBA"/>
</dbReference>
<evidence type="ECO:0000256" key="1">
    <source>
        <dbReference type="ARBA" id="ARBA00004123"/>
    </source>
</evidence>
<dbReference type="AlphaFoldDB" id="A0A9J2Q355"/>
<feature type="region of interest" description="Disordered" evidence="9">
    <location>
        <begin position="233"/>
        <end position="270"/>
    </location>
</feature>
<dbReference type="Proteomes" id="UP000036681">
    <property type="component" value="Unplaced"/>
</dbReference>
<dbReference type="CDD" id="cd00086">
    <property type="entry name" value="homeodomain"/>
    <property type="match status" value="1"/>
</dbReference>
<dbReference type="GO" id="GO:0007399">
    <property type="term" value="P:nervous system development"/>
    <property type="evidence" value="ECO:0007669"/>
    <property type="project" value="UniProtKB-KW"/>
</dbReference>
<dbReference type="InterPro" id="IPR001356">
    <property type="entry name" value="HD"/>
</dbReference>
<keyword evidence="2" id="KW-0217">Developmental protein</keyword>
<evidence type="ECO:0000313" key="12">
    <source>
        <dbReference type="WBParaSite" id="ALUE_0001663801-mRNA-1"/>
    </source>
</evidence>
<protein>
    <submittedName>
        <fullName evidence="12">Homeobox domain-containing protein</fullName>
    </submittedName>
</protein>
<evidence type="ECO:0000259" key="10">
    <source>
        <dbReference type="PROSITE" id="PS50071"/>
    </source>
</evidence>
<dbReference type="SMART" id="SM00389">
    <property type="entry name" value="HOX"/>
    <property type="match status" value="1"/>
</dbReference>
<evidence type="ECO:0000256" key="7">
    <source>
        <dbReference type="PROSITE-ProRule" id="PRU00108"/>
    </source>
</evidence>
<keyword evidence="5 7" id="KW-0371">Homeobox</keyword>
<dbReference type="GO" id="GO:0000981">
    <property type="term" value="F:DNA-binding transcription factor activity, RNA polymerase II-specific"/>
    <property type="evidence" value="ECO:0007669"/>
    <property type="project" value="InterPro"/>
</dbReference>
<dbReference type="InterPro" id="IPR009057">
    <property type="entry name" value="Homeodomain-like_sf"/>
</dbReference>
<name>A0A9J2Q355_ASCLU</name>
<comment type="subcellular location">
    <subcellularLocation>
        <location evidence="1 7 8">Nucleus</location>
    </subcellularLocation>
</comment>
<dbReference type="FunFam" id="1.10.10.60:FF:000068">
    <property type="entry name" value="Orthodenticle homeobox 1"/>
    <property type="match status" value="1"/>
</dbReference>
<dbReference type="PROSITE" id="PS50071">
    <property type="entry name" value="HOMEOBOX_2"/>
    <property type="match status" value="1"/>
</dbReference>
<evidence type="ECO:0000313" key="11">
    <source>
        <dbReference type="Proteomes" id="UP000036681"/>
    </source>
</evidence>
<keyword evidence="3" id="KW-0524">Neurogenesis</keyword>
<evidence type="ECO:0000256" key="6">
    <source>
        <dbReference type="ARBA" id="ARBA00023242"/>
    </source>
</evidence>
<feature type="compositionally biased region" description="Low complexity" evidence="9">
    <location>
        <begin position="251"/>
        <end position="268"/>
    </location>
</feature>
<dbReference type="InterPro" id="IPR017970">
    <property type="entry name" value="Homeobox_CS"/>
</dbReference>
<keyword evidence="4 7" id="KW-0238">DNA-binding</keyword>
<feature type="DNA-binding region" description="Homeobox" evidence="7">
    <location>
        <begin position="176"/>
        <end position="235"/>
    </location>
</feature>
<feature type="domain" description="Homeobox" evidence="10">
    <location>
        <begin position="174"/>
        <end position="234"/>
    </location>
</feature>
<dbReference type="Gene3D" id="1.10.10.60">
    <property type="entry name" value="Homeodomain-like"/>
    <property type="match status" value="1"/>
</dbReference>
<evidence type="ECO:0000256" key="2">
    <source>
        <dbReference type="ARBA" id="ARBA00022473"/>
    </source>
</evidence>
<evidence type="ECO:0000256" key="3">
    <source>
        <dbReference type="ARBA" id="ARBA00022902"/>
    </source>
</evidence>
<dbReference type="PROSITE" id="PS00027">
    <property type="entry name" value="HOMEOBOX_1"/>
    <property type="match status" value="1"/>
</dbReference>
<keyword evidence="6 7" id="KW-0539">Nucleus</keyword>
<dbReference type="WBParaSite" id="ALUE_0001663801-mRNA-1">
    <property type="protein sequence ID" value="ALUE_0001663801-mRNA-1"/>
    <property type="gene ID" value="ALUE_0001663801"/>
</dbReference>
<evidence type="ECO:0000256" key="8">
    <source>
        <dbReference type="RuleBase" id="RU000682"/>
    </source>
</evidence>
<dbReference type="Pfam" id="PF00046">
    <property type="entry name" value="Homeodomain"/>
    <property type="match status" value="1"/>
</dbReference>
<evidence type="ECO:0000256" key="9">
    <source>
        <dbReference type="SAM" id="MobiDB-lite"/>
    </source>
</evidence>
<accession>A0A9J2Q355</accession>
<dbReference type="PANTHER" id="PTHR45793">
    <property type="entry name" value="HOMEOBOX PROTEIN"/>
    <property type="match status" value="1"/>
</dbReference>
<dbReference type="PANTHER" id="PTHR45793:SF5">
    <property type="entry name" value="HOMEOTIC PROTEIN OCELLILESS"/>
    <property type="match status" value="1"/>
</dbReference>
<sequence length="358" mass="38226">MSSIWITSPNIQVQVKVEESAESVAQEQAVPTASPVEIDPSKLPVIPPSYIGALSPSSAYAAQPAFAQGYGKCTTTPLRSKSFALREHTSIMSYVPTGVANSTAVSVSMSSAANMAAAAYFKNATAYPTAHMPGTPLGFAVPSTRNFLPTGMGYLGGTLADCQAALPWNAPPPRKQRRERTTFTRGQLEILESYFAKTRYPDIFMREDVALKIQLPESRVQVWFKNRRAKARQQKKLAQQQSTHSSGACTSLSDSSSGNNASASDGCSTCGNDNIEVKSEDLSDAIMVDRSSNASNDVDSNRIAMHPSYFSSIAPSSSYALRQGYACTGYQNGAPGPMEYFQYAPPGSAAAAYSISDA</sequence>
<evidence type="ECO:0000256" key="5">
    <source>
        <dbReference type="ARBA" id="ARBA00023155"/>
    </source>
</evidence>
<reference evidence="12" key="1">
    <citation type="submission" date="2023-03" db="UniProtKB">
        <authorList>
            <consortium name="WormBaseParasite"/>
        </authorList>
    </citation>
    <scope>IDENTIFICATION</scope>
</reference>
<proteinExistence type="predicted"/>
<keyword evidence="11" id="KW-1185">Reference proteome</keyword>